<dbReference type="Pfam" id="PF03729">
    <property type="entry name" value="DUF308"/>
    <property type="match status" value="1"/>
</dbReference>
<accession>A0ABU3SDQ7</accession>
<dbReference type="InterPro" id="IPR052712">
    <property type="entry name" value="Acid_resist_chaperone_HdeD"/>
</dbReference>
<name>A0ABU3SDQ7_9HYPH</name>
<feature type="transmembrane region" description="Helical" evidence="1">
    <location>
        <begin position="63"/>
        <end position="81"/>
    </location>
</feature>
<feature type="transmembrane region" description="Helical" evidence="1">
    <location>
        <begin position="32"/>
        <end position="51"/>
    </location>
</feature>
<feature type="transmembrane region" description="Helical" evidence="1">
    <location>
        <begin position="117"/>
        <end position="138"/>
    </location>
</feature>
<protein>
    <submittedName>
        <fullName evidence="2">HdeD family acid-resistance protein</fullName>
    </submittedName>
</protein>
<evidence type="ECO:0000256" key="1">
    <source>
        <dbReference type="SAM" id="Phobius"/>
    </source>
</evidence>
<proteinExistence type="predicted"/>
<dbReference type="InterPro" id="IPR005325">
    <property type="entry name" value="DUF308_memb"/>
</dbReference>
<feature type="transmembrane region" description="Helical" evidence="1">
    <location>
        <begin position="87"/>
        <end position="110"/>
    </location>
</feature>
<feature type="transmembrane region" description="Helical" evidence="1">
    <location>
        <begin position="144"/>
        <end position="168"/>
    </location>
</feature>
<keyword evidence="1" id="KW-1133">Transmembrane helix</keyword>
<feature type="transmembrane region" description="Helical" evidence="1">
    <location>
        <begin position="9"/>
        <end position="26"/>
    </location>
</feature>
<keyword evidence="1" id="KW-0812">Transmembrane</keyword>
<dbReference type="PANTHER" id="PTHR34989">
    <property type="entry name" value="PROTEIN HDED"/>
    <property type="match status" value="1"/>
</dbReference>
<keyword evidence="1" id="KW-0472">Membrane</keyword>
<reference evidence="2 3" key="1">
    <citation type="submission" date="2023-09" db="EMBL/GenBank/DDBJ databases">
        <title>Whole genome shotgun sequencing (WGS) of Bosea sp. ZW T0_25, isolated from stored onions (Allium cepa).</title>
        <authorList>
            <person name="Stoll D.A."/>
            <person name="Huch M."/>
        </authorList>
    </citation>
    <scope>NUCLEOTIDE SEQUENCE [LARGE SCALE GENOMIC DNA]</scope>
    <source>
        <strain evidence="2 3">ZW T0_25</strain>
    </source>
</reference>
<evidence type="ECO:0000313" key="2">
    <source>
        <dbReference type="EMBL" id="MDU0342920.1"/>
    </source>
</evidence>
<keyword evidence="3" id="KW-1185">Reference proteome</keyword>
<sequence length="174" mass="18015">MARLVSGKLIALGIVLIVAGIAAIASPALSTMAVTLFLGLLLAIVGALKVFHAFSVKEWGGFLWQLLIGLVELLGGLLVYFNPMKGAIAITLVIALVLMAEGVAQLGLAIRMRAQNGVVWMFLSSIVTILVGVVMAMQLPGGGIYTPGTLVGVSLLFAGWAYIAIALATRRAAA</sequence>
<evidence type="ECO:0000313" key="3">
    <source>
        <dbReference type="Proteomes" id="UP001254257"/>
    </source>
</evidence>
<dbReference type="RefSeq" id="WP_316020672.1">
    <property type="nucleotide sequence ID" value="NZ_JAWDID010000052.1"/>
</dbReference>
<dbReference type="Proteomes" id="UP001254257">
    <property type="component" value="Unassembled WGS sequence"/>
</dbReference>
<dbReference type="EMBL" id="JAWDID010000052">
    <property type="protein sequence ID" value="MDU0342920.1"/>
    <property type="molecule type" value="Genomic_DNA"/>
</dbReference>
<organism evidence="2 3">
    <name type="scientific">Bosea rubneri</name>
    <dbReference type="NCBI Taxonomy" id="3075434"/>
    <lineage>
        <taxon>Bacteria</taxon>
        <taxon>Pseudomonadati</taxon>
        <taxon>Pseudomonadota</taxon>
        <taxon>Alphaproteobacteria</taxon>
        <taxon>Hyphomicrobiales</taxon>
        <taxon>Boseaceae</taxon>
        <taxon>Bosea</taxon>
    </lineage>
</organism>
<comment type="caution">
    <text evidence="2">The sequence shown here is derived from an EMBL/GenBank/DDBJ whole genome shotgun (WGS) entry which is preliminary data.</text>
</comment>
<gene>
    <name evidence="2" type="ORF">RKE40_23740</name>
</gene>
<dbReference type="PANTHER" id="PTHR34989:SF1">
    <property type="entry name" value="PROTEIN HDED"/>
    <property type="match status" value="1"/>
</dbReference>